<dbReference type="Proteomes" id="UP000807342">
    <property type="component" value="Unassembled WGS sequence"/>
</dbReference>
<dbReference type="EMBL" id="MU151138">
    <property type="protein sequence ID" value="KAF9449164.1"/>
    <property type="molecule type" value="Genomic_DNA"/>
</dbReference>
<gene>
    <name evidence="1" type="ORF">P691DRAFT_791426</name>
</gene>
<evidence type="ECO:0008006" key="3">
    <source>
        <dbReference type="Google" id="ProtNLM"/>
    </source>
</evidence>
<evidence type="ECO:0000313" key="1">
    <source>
        <dbReference type="EMBL" id="KAF9449164.1"/>
    </source>
</evidence>
<proteinExistence type="predicted"/>
<dbReference type="AlphaFoldDB" id="A0A9P5XDS9"/>
<accession>A0A9P5XDS9</accession>
<name>A0A9P5XDS9_9AGAR</name>
<keyword evidence="2" id="KW-1185">Reference proteome</keyword>
<evidence type="ECO:0000313" key="2">
    <source>
        <dbReference type="Proteomes" id="UP000807342"/>
    </source>
</evidence>
<comment type="caution">
    <text evidence="1">The sequence shown here is derived from an EMBL/GenBank/DDBJ whole genome shotgun (WGS) entry which is preliminary data.</text>
</comment>
<dbReference type="OrthoDB" id="3009074at2759"/>
<organism evidence="1 2">
    <name type="scientific">Macrolepiota fuliginosa MF-IS2</name>
    <dbReference type="NCBI Taxonomy" id="1400762"/>
    <lineage>
        <taxon>Eukaryota</taxon>
        <taxon>Fungi</taxon>
        <taxon>Dikarya</taxon>
        <taxon>Basidiomycota</taxon>
        <taxon>Agaricomycotina</taxon>
        <taxon>Agaricomycetes</taxon>
        <taxon>Agaricomycetidae</taxon>
        <taxon>Agaricales</taxon>
        <taxon>Agaricineae</taxon>
        <taxon>Agaricaceae</taxon>
        <taxon>Macrolepiota</taxon>
    </lineage>
</organism>
<protein>
    <recommendedName>
        <fullName evidence="3">F-box domain-containing protein</fullName>
    </recommendedName>
</protein>
<sequence>MRRRLNELRAQTSVLPPETLSTISQYACALQLMVDEDDPHLPVVLGTISTRWRKVVYSTPSLWMHLIVTLENAQCTSHANLTLLQLYFENSGNQSISIRINLIDDESEYENDESKHEDDENLNKTTSSVCVREILKCIFKDHPTKLRAFFCDTFFFEWLPPFFPNVDANVGFPNLKRIHIGWAGLSPILASRGNADLFPLRASTTPRLNYISLMNCLPAIQIPHEQITVLILEDIRIDKCFKLLFLRPNLVDYHCKYPRSPRHSDGGPTDQHMTLSHLKCFGWAFSFETWDLALLTLLALPVLEHFRCENQKSGTGWGSEASSEDSNDLTQVSNLRRHLRGFFSRSPKLATFEGASKGTGSWVIREPCDYLPDSTEEVYLQGTTHVEAESCMWKLGCRSQDSGPPAALPRLKVLSLEGKFWLNPSGYFFHLLIMMLQLRRQGPPEERGDQPWLESLTLKHDMKTSPLLGTGSSEYLAELQNFVDGGLELVTTDRRGRDRPERFRCEDSIYY</sequence>
<reference evidence="1" key="1">
    <citation type="submission" date="2020-11" db="EMBL/GenBank/DDBJ databases">
        <authorList>
            <consortium name="DOE Joint Genome Institute"/>
            <person name="Ahrendt S."/>
            <person name="Riley R."/>
            <person name="Andreopoulos W."/>
            <person name="Labutti K."/>
            <person name="Pangilinan J."/>
            <person name="Ruiz-Duenas F.J."/>
            <person name="Barrasa J.M."/>
            <person name="Sanchez-Garcia M."/>
            <person name="Camarero S."/>
            <person name="Miyauchi S."/>
            <person name="Serrano A."/>
            <person name="Linde D."/>
            <person name="Babiker R."/>
            <person name="Drula E."/>
            <person name="Ayuso-Fernandez I."/>
            <person name="Pacheco R."/>
            <person name="Padilla G."/>
            <person name="Ferreira P."/>
            <person name="Barriuso J."/>
            <person name="Kellner H."/>
            <person name="Castanera R."/>
            <person name="Alfaro M."/>
            <person name="Ramirez L."/>
            <person name="Pisabarro A.G."/>
            <person name="Kuo A."/>
            <person name="Tritt A."/>
            <person name="Lipzen A."/>
            <person name="He G."/>
            <person name="Yan M."/>
            <person name="Ng V."/>
            <person name="Cullen D."/>
            <person name="Martin F."/>
            <person name="Rosso M.-N."/>
            <person name="Henrissat B."/>
            <person name="Hibbett D."/>
            <person name="Martinez A.T."/>
            <person name="Grigoriev I.V."/>
        </authorList>
    </citation>
    <scope>NUCLEOTIDE SEQUENCE</scope>
    <source>
        <strain evidence="1">MF-IS2</strain>
    </source>
</reference>